<dbReference type="InterPro" id="IPR050872">
    <property type="entry name" value="PPR_P_subfamily"/>
</dbReference>
<keyword evidence="4" id="KW-1185">Reference proteome</keyword>
<dbReference type="Gene3D" id="1.25.40.10">
    <property type="entry name" value="Tetratricopeptide repeat domain"/>
    <property type="match status" value="1"/>
</dbReference>
<feature type="region of interest" description="Disordered" evidence="2">
    <location>
        <begin position="45"/>
        <end position="70"/>
    </location>
</feature>
<dbReference type="AlphaFoldDB" id="A0AAE0HVQ0"/>
<feature type="region of interest" description="Disordered" evidence="2">
    <location>
        <begin position="667"/>
        <end position="692"/>
    </location>
</feature>
<evidence type="ECO:0000256" key="2">
    <source>
        <dbReference type="SAM" id="MobiDB-lite"/>
    </source>
</evidence>
<reference evidence="3" key="2">
    <citation type="submission" date="2023-06" db="EMBL/GenBank/DDBJ databases">
        <authorList>
            <consortium name="Lawrence Berkeley National Laboratory"/>
            <person name="Haridas S."/>
            <person name="Hensen N."/>
            <person name="Bonometti L."/>
            <person name="Westerberg I."/>
            <person name="Brannstrom I.O."/>
            <person name="Guillou S."/>
            <person name="Cros-Aarteil S."/>
            <person name="Calhoun S."/>
            <person name="Kuo A."/>
            <person name="Mondo S."/>
            <person name="Pangilinan J."/>
            <person name="Riley R."/>
            <person name="Labutti K."/>
            <person name="Andreopoulos B."/>
            <person name="Lipzen A."/>
            <person name="Chen C."/>
            <person name="Yanf M."/>
            <person name="Daum C."/>
            <person name="Ng V."/>
            <person name="Clum A."/>
            <person name="Steindorff A."/>
            <person name="Ohm R."/>
            <person name="Martin F."/>
            <person name="Silar P."/>
            <person name="Natvig D."/>
            <person name="Lalanne C."/>
            <person name="Gautier V."/>
            <person name="Ament-Velasquez S.L."/>
            <person name="Kruys A."/>
            <person name="Hutchinson M.I."/>
            <person name="Powell A.J."/>
            <person name="Barry K."/>
            <person name="Miller A.N."/>
            <person name="Grigoriev I.V."/>
            <person name="Debuchy R."/>
            <person name="Gladieux P."/>
            <person name="Thoren M.H."/>
            <person name="Johannesson H."/>
        </authorList>
    </citation>
    <scope>NUCLEOTIDE SEQUENCE</scope>
    <source>
        <strain evidence="3">CBS 118394</strain>
    </source>
</reference>
<feature type="region of interest" description="Disordered" evidence="2">
    <location>
        <begin position="329"/>
        <end position="357"/>
    </location>
</feature>
<evidence type="ECO:0000313" key="3">
    <source>
        <dbReference type="EMBL" id="KAK3313780.1"/>
    </source>
</evidence>
<comment type="caution">
    <text evidence="3">The sequence shown here is derived from an EMBL/GenBank/DDBJ whole genome shotgun (WGS) entry which is preliminary data.</text>
</comment>
<feature type="compositionally biased region" description="Basic and acidic residues" evidence="2">
    <location>
        <begin position="682"/>
        <end position="692"/>
    </location>
</feature>
<organism evidence="3 4">
    <name type="scientific">Apodospora peruviana</name>
    <dbReference type="NCBI Taxonomy" id="516989"/>
    <lineage>
        <taxon>Eukaryota</taxon>
        <taxon>Fungi</taxon>
        <taxon>Dikarya</taxon>
        <taxon>Ascomycota</taxon>
        <taxon>Pezizomycotina</taxon>
        <taxon>Sordariomycetes</taxon>
        <taxon>Sordariomycetidae</taxon>
        <taxon>Sordariales</taxon>
        <taxon>Lasiosphaeriaceae</taxon>
        <taxon>Apodospora</taxon>
    </lineage>
</organism>
<sequence length="716" mass="80767">MFVCRACMRKGLGVLRNTREVEARLLSSLRAVPSHAPRRLAFATDTSPVEHVGNESALPPRTRHVDESEDSPDMKRLDWVVNKHLQYLKDPFDIAAHIKKTLEKNRYHEALHLTRKASRTTKLTVGWNHLIDYQMKEQRLHAAIKLYNEMKKRAQLPDATTYTIIFRGCAASIHPKLAVSESLRIYQSMISVGKIKPNTIHMNAVLDVCSRAGDIESLFTVIKTATPGLRTPNNQTYTIIMNALRYNAEQHAWAHKDMSKKEIWDYSKVAISRARGVWEEVVERWRKGRVNIDEELVCATGRVLMMGERADALSVFELLEQTMQLPLPDHVKAPASRPKPTEPPQTEAGTAEATTSEALTVEASTVEVQSTATATTLITTTPTTITSIPESPVKVKSQQSPPPTARQLSRRCSSASFTIYAKPGNNTLSLILSILVKTRITTLAPKYWALLTQTHGVVPDKDNYICYLKALVHGRASAKIADAIAEIPTAMLSPMTFRLGFSACIRDELNWNAFDNAKRIFRVMASRLRYPDPHAMRLFLVSARGNFGRFREESETKPVESRLALGKQIVTALDMMWGPFRILCTSFSFPKDNTRSPVDAYLRTKDFREEMLTCANRMIAAYDKVIFANLIADEQVRKVIYVRRAILGRLVQRYSKIDEKMEKKILEEQRAGDEEPLGEEGQAEKECSGGNGEKKITKSIVIVKKPERKNALPERL</sequence>
<reference evidence="3" key="1">
    <citation type="journal article" date="2023" name="Mol. Phylogenet. Evol.">
        <title>Genome-scale phylogeny and comparative genomics of the fungal order Sordariales.</title>
        <authorList>
            <person name="Hensen N."/>
            <person name="Bonometti L."/>
            <person name="Westerberg I."/>
            <person name="Brannstrom I.O."/>
            <person name="Guillou S."/>
            <person name="Cros-Aarteil S."/>
            <person name="Calhoun S."/>
            <person name="Haridas S."/>
            <person name="Kuo A."/>
            <person name="Mondo S."/>
            <person name="Pangilinan J."/>
            <person name="Riley R."/>
            <person name="LaButti K."/>
            <person name="Andreopoulos B."/>
            <person name="Lipzen A."/>
            <person name="Chen C."/>
            <person name="Yan M."/>
            <person name="Daum C."/>
            <person name="Ng V."/>
            <person name="Clum A."/>
            <person name="Steindorff A."/>
            <person name="Ohm R.A."/>
            <person name="Martin F."/>
            <person name="Silar P."/>
            <person name="Natvig D.O."/>
            <person name="Lalanne C."/>
            <person name="Gautier V."/>
            <person name="Ament-Velasquez S.L."/>
            <person name="Kruys A."/>
            <person name="Hutchinson M.I."/>
            <person name="Powell A.J."/>
            <person name="Barry K."/>
            <person name="Miller A.N."/>
            <person name="Grigoriev I.V."/>
            <person name="Debuchy R."/>
            <person name="Gladieux P."/>
            <person name="Hiltunen Thoren M."/>
            <person name="Johannesson H."/>
        </authorList>
    </citation>
    <scope>NUCLEOTIDE SEQUENCE</scope>
    <source>
        <strain evidence="3">CBS 118394</strain>
    </source>
</reference>
<evidence type="ECO:0000256" key="1">
    <source>
        <dbReference type="ARBA" id="ARBA00007626"/>
    </source>
</evidence>
<dbReference type="InterPro" id="IPR011990">
    <property type="entry name" value="TPR-like_helical_dom_sf"/>
</dbReference>
<feature type="compositionally biased region" description="Low complexity" evidence="2">
    <location>
        <begin position="344"/>
        <end position="357"/>
    </location>
</feature>
<dbReference type="PANTHER" id="PTHR46128:SF329">
    <property type="entry name" value="MITOCHONDRIAL GROUP I INTRON SPLICING FACTOR DMR1"/>
    <property type="match status" value="1"/>
</dbReference>
<protein>
    <recommendedName>
        <fullName evidence="5">Pentatricopeptide repeat protein</fullName>
    </recommendedName>
</protein>
<comment type="similarity">
    <text evidence="1">Belongs to the PPR family. P subfamily.</text>
</comment>
<gene>
    <name evidence="3" type="ORF">B0H66DRAFT_361018</name>
</gene>
<feature type="region of interest" description="Disordered" evidence="2">
    <location>
        <begin position="388"/>
        <end position="408"/>
    </location>
</feature>
<accession>A0AAE0HVQ0</accession>
<dbReference type="Proteomes" id="UP001283341">
    <property type="component" value="Unassembled WGS sequence"/>
</dbReference>
<name>A0AAE0HVQ0_9PEZI</name>
<dbReference type="EMBL" id="JAUEDM010000007">
    <property type="protein sequence ID" value="KAK3313780.1"/>
    <property type="molecule type" value="Genomic_DNA"/>
</dbReference>
<evidence type="ECO:0008006" key="5">
    <source>
        <dbReference type="Google" id="ProtNLM"/>
    </source>
</evidence>
<evidence type="ECO:0000313" key="4">
    <source>
        <dbReference type="Proteomes" id="UP001283341"/>
    </source>
</evidence>
<dbReference type="Pfam" id="PF13041">
    <property type="entry name" value="PPR_2"/>
    <property type="match status" value="1"/>
</dbReference>
<dbReference type="InterPro" id="IPR002885">
    <property type="entry name" value="PPR_rpt"/>
</dbReference>
<dbReference type="PANTHER" id="PTHR46128">
    <property type="entry name" value="MITOCHONDRIAL GROUP I INTRON SPLICING FACTOR CCM1"/>
    <property type="match status" value="1"/>
</dbReference>
<proteinExistence type="inferred from homology"/>